<evidence type="ECO:0000313" key="1">
    <source>
        <dbReference type="EMBL" id="KAJ2790854.1"/>
    </source>
</evidence>
<gene>
    <name evidence="1" type="ORF">GGI18_001540</name>
</gene>
<comment type="caution">
    <text evidence="1">The sequence shown here is derived from an EMBL/GenBank/DDBJ whole genome shotgun (WGS) entry which is preliminary data.</text>
</comment>
<protein>
    <submittedName>
        <fullName evidence="1">Uncharacterized protein</fullName>
    </submittedName>
</protein>
<organism evidence="1 2">
    <name type="scientific">Coemansia linderi</name>
    <dbReference type="NCBI Taxonomy" id="2663919"/>
    <lineage>
        <taxon>Eukaryota</taxon>
        <taxon>Fungi</taxon>
        <taxon>Fungi incertae sedis</taxon>
        <taxon>Zoopagomycota</taxon>
        <taxon>Kickxellomycotina</taxon>
        <taxon>Kickxellomycetes</taxon>
        <taxon>Kickxellales</taxon>
        <taxon>Kickxellaceae</taxon>
        <taxon>Coemansia</taxon>
    </lineage>
</organism>
<name>A0ACC1KJN4_9FUNG</name>
<keyword evidence="2" id="KW-1185">Reference proteome</keyword>
<sequence>MSAANTPESSLQSMTSASPLDSGEPLEAQIQHPTEKPPLLASASICLLMFLIGLYTTMDAVLYVPIANEFNSLPRAEWIINGYLITTTAMQPIYGKVSDITGRSFAMVTASSLLLIGSVLSATAQSMNLLIFSRAIQGLGSAGLYTMVNIVIADLYSERMRGRFMGIASGAWSLSSSGAVVLGGVIVQYSTWRVAFWINVPICVIAAVIVLSFIHLPVPPGTLRDKLRRIDFGGSLLSLLAIVLILLALSWGGRDYSWDSAAVVCCLVFGTLILLLFIIYENRVPLEPIVPLHLLRTRNVALAFIGHLFFGAITYAPLMFIPQWALVVRNTTPITSGLYTLPITLTEFVAVVISGLWVTRSGRYRECVWLGSILLLSGLTPLILLDQESSLGHIIGFQVIAGVGYGMCIQTLILTAQASAAGRDSASATSVCLFMRSLGAILVVAVLSSVNGNRLEREFASISKTYPDYASDIARVAENQSLIHVLDLPPEVFDSLVNAFMVGMRAAFTALIPFSVLFIATVVWIKREPLQTTRKVTIE</sequence>
<accession>A0ACC1KJN4</accession>
<reference evidence="1" key="1">
    <citation type="submission" date="2022-07" db="EMBL/GenBank/DDBJ databases">
        <title>Phylogenomic reconstructions and comparative analyses of Kickxellomycotina fungi.</title>
        <authorList>
            <person name="Reynolds N.K."/>
            <person name="Stajich J.E."/>
            <person name="Barry K."/>
            <person name="Grigoriev I.V."/>
            <person name="Crous P."/>
            <person name="Smith M.E."/>
        </authorList>
    </citation>
    <scope>NUCLEOTIDE SEQUENCE</scope>
    <source>
        <strain evidence="1">BCRC 34191</strain>
    </source>
</reference>
<evidence type="ECO:0000313" key="2">
    <source>
        <dbReference type="Proteomes" id="UP001140066"/>
    </source>
</evidence>
<dbReference type="Proteomes" id="UP001140066">
    <property type="component" value="Unassembled WGS sequence"/>
</dbReference>
<dbReference type="EMBL" id="JANBUK010000248">
    <property type="protein sequence ID" value="KAJ2790854.1"/>
    <property type="molecule type" value="Genomic_DNA"/>
</dbReference>
<proteinExistence type="predicted"/>